<evidence type="ECO:0000313" key="2">
    <source>
        <dbReference type="EMBL" id="KAA1258436.1"/>
    </source>
</evidence>
<dbReference type="Proteomes" id="UP000322699">
    <property type="component" value="Unassembled WGS sequence"/>
</dbReference>
<accession>A0A5B1CCZ5</accession>
<dbReference type="AlphaFoldDB" id="A0A5B1CCZ5"/>
<organism evidence="2 3">
    <name type="scientific">Rubripirellula obstinata</name>
    <dbReference type="NCBI Taxonomy" id="406547"/>
    <lineage>
        <taxon>Bacteria</taxon>
        <taxon>Pseudomonadati</taxon>
        <taxon>Planctomycetota</taxon>
        <taxon>Planctomycetia</taxon>
        <taxon>Pirellulales</taxon>
        <taxon>Pirellulaceae</taxon>
        <taxon>Rubripirellula</taxon>
    </lineage>
</organism>
<evidence type="ECO:0000313" key="3">
    <source>
        <dbReference type="Proteomes" id="UP000322699"/>
    </source>
</evidence>
<dbReference type="SUPFAM" id="SSF55729">
    <property type="entry name" value="Acyl-CoA N-acyltransferases (Nat)"/>
    <property type="match status" value="1"/>
</dbReference>
<reference evidence="2 3" key="1">
    <citation type="submission" date="2019-08" db="EMBL/GenBank/DDBJ databases">
        <title>Deep-cultivation of Planctomycetes and their phenomic and genomic characterization uncovers novel biology.</title>
        <authorList>
            <person name="Wiegand S."/>
            <person name="Jogler M."/>
            <person name="Boedeker C."/>
            <person name="Pinto D."/>
            <person name="Vollmers J."/>
            <person name="Rivas-Marin E."/>
            <person name="Kohn T."/>
            <person name="Peeters S.H."/>
            <person name="Heuer A."/>
            <person name="Rast P."/>
            <person name="Oberbeckmann S."/>
            <person name="Bunk B."/>
            <person name="Jeske O."/>
            <person name="Meyerdierks A."/>
            <person name="Storesund J.E."/>
            <person name="Kallscheuer N."/>
            <person name="Luecker S."/>
            <person name="Lage O.M."/>
            <person name="Pohl T."/>
            <person name="Merkel B.J."/>
            <person name="Hornburger P."/>
            <person name="Mueller R.-W."/>
            <person name="Bruemmer F."/>
            <person name="Labrenz M."/>
            <person name="Spormann A.M."/>
            <person name="Op Den Camp H."/>
            <person name="Overmann J."/>
            <person name="Amann R."/>
            <person name="Jetten M.S.M."/>
            <person name="Mascher T."/>
            <person name="Medema M.H."/>
            <person name="Devos D.P."/>
            <person name="Kaster A.-K."/>
            <person name="Ovreas L."/>
            <person name="Rohde M."/>
            <person name="Galperin M.Y."/>
            <person name="Jogler C."/>
        </authorList>
    </citation>
    <scope>NUCLEOTIDE SEQUENCE [LARGE SCALE GENOMIC DNA]</scope>
    <source>
        <strain evidence="2 3">LF1</strain>
    </source>
</reference>
<dbReference type="Gene3D" id="3.40.630.30">
    <property type="match status" value="1"/>
</dbReference>
<comment type="caution">
    <text evidence="2">The sequence shown here is derived from an EMBL/GenBank/DDBJ whole genome shotgun (WGS) entry which is preliminary data.</text>
</comment>
<protein>
    <recommendedName>
        <fullName evidence="1">BioF2-like acetyltransferase domain-containing protein</fullName>
    </recommendedName>
</protein>
<dbReference type="OrthoDB" id="4700839at2"/>
<evidence type="ECO:0000259" key="1">
    <source>
        <dbReference type="Pfam" id="PF13480"/>
    </source>
</evidence>
<name>A0A5B1CCZ5_9BACT</name>
<dbReference type="EMBL" id="VRLW01000001">
    <property type="protein sequence ID" value="KAA1258436.1"/>
    <property type="molecule type" value="Genomic_DNA"/>
</dbReference>
<sequence>MSSVLDKCIQKSAIETPMAAPIPENVAAQMPEQQSPNICVTAAEVISWNELDQSLRDRLISLRSTQHEFNTPFFSLGYLDSVQAARGDVDVVVMTGGNQVVGLLPFHRLGRVAVPAGRFLNDGHNVIADPRTQLDWMWMLKQCKLKSFDFHALLGSHYGMRETSVIGSTQSFKADLGTSSVDFLSTLESDHVTIRRQEQKTRKMEREIGPVTMELDCRDPNLLAQAIQWKRSQYQRTNILDLFTPDWTRSLMHVLHEQAPVQLDATPTRGLLSVLRAGDQVVALHYGMIESGLLHYWFPAYDPEFARYSPGTALFKSIVRSSTEAGIHCIDMGYGEQPYKKKQTDTITMVSHGCVSTSNYYRAWRRATHTATKVIKQIPMKESIKQVVRRVYPSAGISKLT</sequence>
<dbReference type="InterPro" id="IPR016181">
    <property type="entry name" value="Acyl_CoA_acyltransferase"/>
</dbReference>
<keyword evidence="3" id="KW-1185">Reference proteome</keyword>
<gene>
    <name evidence="2" type="ORF">LF1_09560</name>
</gene>
<dbReference type="InterPro" id="IPR038740">
    <property type="entry name" value="BioF2-like_GNAT_dom"/>
</dbReference>
<dbReference type="Pfam" id="PF13480">
    <property type="entry name" value="Acetyltransf_6"/>
    <property type="match status" value="1"/>
</dbReference>
<feature type="domain" description="BioF2-like acetyltransferase" evidence="1">
    <location>
        <begin position="198"/>
        <end position="341"/>
    </location>
</feature>
<proteinExistence type="predicted"/>